<dbReference type="STRING" id="151549.A0A4C1Z683"/>
<proteinExistence type="predicted"/>
<evidence type="ECO:0000313" key="2">
    <source>
        <dbReference type="EMBL" id="GBP82822.1"/>
    </source>
</evidence>
<accession>A0A4C1Z683</accession>
<comment type="caution">
    <text evidence="2">The sequence shown here is derived from an EMBL/GenBank/DDBJ whole genome shotgun (WGS) entry which is preliminary data.</text>
</comment>
<dbReference type="EMBL" id="BGZK01001588">
    <property type="protein sequence ID" value="GBP82822.1"/>
    <property type="molecule type" value="Genomic_DNA"/>
</dbReference>
<protein>
    <submittedName>
        <fullName evidence="2">Luciferin 4-monooxygenase</fullName>
    </submittedName>
</protein>
<reference evidence="2 3" key="1">
    <citation type="journal article" date="2019" name="Commun. Biol.">
        <title>The bagworm genome reveals a unique fibroin gene that provides high tensile strength.</title>
        <authorList>
            <person name="Kono N."/>
            <person name="Nakamura H."/>
            <person name="Ohtoshi R."/>
            <person name="Tomita M."/>
            <person name="Numata K."/>
            <person name="Arakawa K."/>
        </authorList>
    </citation>
    <scope>NUCLEOTIDE SEQUENCE [LARGE SCALE GENOMIC DNA]</scope>
</reference>
<keyword evidence="2" id="KW-0560">Oxidoreductase</keyword>
<dbReference type="GO" id="GO:0004497">
    <property type="term" value="F:monooxygenase activity"/>
    <property type="evidence" value="ECO:0007669"/>
    <property type="project" value="UniProtKB-KW"/>
</dbReference>
<dbReference type="OrthoDB" id="10253869at2759"/>
<evidence type="ECO:0000256" key="1">
    <source>
        <dbReference type="SAM" id="MobiDB-lite"/>
    </source>
</evidence>
<organism evidence="2 3">
    <name type="scientific">Eumeta variegata</name>
    <name type="common">Bagworm moth</name>
    <name type="synonym">Eumeta japonica</name>
    <dbReference type="NCBI Taxonomy" id="151549"/>
    <lineage>
        <taxon>Eukaryota</taxon>
        <taxon>Metazoa</taxon>
        <taxon>Ecdysozoa</taxon>
        <taxon>Arthropoda</taxon>
        <taxon>Hexapoda</taxon>
        <taxon>Insecta</taxon>
        <taxon>Pterygota</taxon>
        <taxon>Neoptera</taxon>
        <taxon>Endopterygota</taxon>
        <taxon>Lepidoptera</taxon>
        <taxon>Glossata</taxon>
        <taxon>Ditrysia</taxon>
        <taxon>Tineoidea</taxon>
        <taxon>Psychidae</taxon>
        <taxon>Oiketicinae</taxon>
        <taxon>Eumeta</taxon>
    </lineage>
</organism>
<name>A0A4C1Z683_EUMVA</name>
<gene>
    <name evidence="2" type="ORF">EVAR_61259_1</name>
</gene>
<sequence length="136" mass="15650">MNRSPCAVIGTTANKIHENPNSKPVSFQPILLICTYLGKSINFLYISDLEKLSNPKHLRGGVRFIDAVPKNPSGKILRRKLKEMIKKKNSKLPPTDVQIDSQYRRTDDYPTTRSKSLYRQTNRRTHRQSDEANRTP</sequence>
<feature type="region of interest" description="Disordered" evidence="1">
    <location>
        <begin position="85"/>
        <end position="136"/>
    </location>
</feature>
<dbReference type="InterPro" id="IPR045851">
    <property type="entry name" value="AMP-bd_C_sf"/>
</dbReference>
<dbReference type="AlphaFoldDB" id="A0A4C1Z683"/>
<dbReference type="SUPFAM" id="SSF56801">
    <property type="entry name" value="Acetyl-CoA synthetase-like"/>
    <property type="match status" value="1"/>
</dbReference>
<keyword evidence="3" id="KW-1185">Reference proteome</keyword>
<feature type="compositionally biased region" description="Polar residues" evidence="1">
    <location>
        <begin position="111"/>
        <end position="120"/>
    </location>
</feature>
<keyword evidence="2" id="KW-0503">Monooxygenase</keyword>
<feature type="compositionally biased region" description="Basic and acidic residues" evidence="1">
    <location>
        <begin position="127"/>
        <end position="136"/>
    </location>
</feature>
<dbReference type="Proteomes" id="UP000299102">
    <property type="component" value="Unassembled WGS sequence"/>
</dbReference>
<dbReference type="Gene3D" id="3.30.300.30">
    <property type="match status" value="1"/>
</dbReference>
<evidence type="ECO:0000313" key="3">
    <source>
        <dbReference type="Proteomes" id="UP000299102"/>
    </source>
</evidence>